<dbReference type="STRING" id="158607.A0A2P5HIZ8"/>
<name>A0A2P5HIZ8_DIAHE</name>
<dbReference type="Pfam" id="PF05368">
    <property type="entry name" value="NmrA"/>
    <property type="match status" value="1"/>
</dbReference>
<evidence type="ECO:0000256" key="1">
    <source>
        <dbReference type="ARBA" id="ARBA00006328"/>
    </source>
</evidence>
<keyword evidence="5" id="KW-1185">Reference proteome</keyword>
<evidence type="ECO:0000313" key="4">
    <source>
        <dbReference type="EMBL" id="POS70211.1"/>
    </source>
</evidence>
<dbReference type="PANTHER" id="PTHR42748">
    <property type="entry name" value="NITROGEN METABOLITE REPRESSION PROTEIN NMRA FAMILY MEMBER"/>
    <property type="match status" value="1"/>
</dbReference>
<comment type="caution">
    <text evidence="4">The sequence shown here is derived from an EMBL/GenBank/DDBJ whole genome shotgun (WGS) entry which is preliminary data.</text>
</comment>
<dbReference type="Gene3D" id="3.90.25.10">
    <property type="entry name" value="UDP-galactose 4-epimerase, domain 1"/>
    <property type="match status" value="1"/>
</dbReference>
<dbReference type="GO" id="GO:0005634">
    <property type="term" value="C:nucleus"/>
    <property type="evidence" value="ECO:0007669"/>
    <property type="project" value="TreeGrafter"/>
</dbReference>
<dbReference type="Proteomes" id="UP000094444">
    <property type="component" value="Unassembled WGS sequence"/>
</dbReference>
<dbReference type="InParanoid" id="A0A2P5HIZ8"/>
<dbReference type="InterPro" id="IPR051164">
    <property type="entry name" value="NmrA-like_oxidored"/>
</dbReference>
<dbReference type="SUPFAM" id="SSF51735">
    <property type="entry name" value="NAD(P)-binding Rossmann-fold domains"/>
    <property type="match status" value="1"/>
</dbReference>
<organism evidence="4 5">
    <name type="scientific">Diaporthe helianthi</name>
    <dbReference type="NCBI Taxonomy" id="158607"/>
    <lineage>
        <taxon>Eukaryota</taxon>
        <taxon>Fungi</taxon>
        <taxon>Dikarya</taxon>
        <taxon>Ascomycota</taxon>
        <taxon>Pezizomycotina</taxon>
        <taxon>Sordariomycetes</taxon>
        <taxon>Sordariomycetidae</taxon>
        <taxon>Diaporthales</taxon>
        <taxon>Diaporthaceae</taxon>
        <taxon>Diaporthe</taxon>
    </lineage>
</organism>
<dbReference type="InterPro" id="IPR008030">
    <property type="entry name" value="NmrA-like"/>
</dbReference>
<keyword evidence="2" id="KW-0521">NADP</keyword>
<dbReference type="Gene3D" id="3.40.50.720">
    <property type="entry name" value="NAD(P)-binding Rossmann-like Domain"/>
    <property type="match status" value="1"/>
</dbReference>
<gene>
    <name evidence="4" type="ORF">DHEL01_v211394</name>
</gene>
<accession>A0A2P5HIZ8</accession>
<evidence type="ECO:0000259" key="3">
    <source>
        <dbReference type="Pfam" id="PF05368"/>
    </source>
</evidence>
<comment type="similarity">
    <text evidence="1">Belongs to the NmrA-type oxidoreductase family.</text>
</comment>
<dbReference type="InterPro" id="IPR036291">
    <property type="entry name" value="NAD(P)-bd_dom_sf"/>
</dbReference>
<evidence type="ECO:0000256" key="2">
    <source>
        <dbReference type="ARBA" id="ARBA00022857"/>
    </source>
</evidence>
<reference evidence="4" key="1">
    <citation type="submission" date="2017-09" db="EMBL/GenBank/DDBJ databases">
        <title>Polyketide synthases of a Diaporthe helianthi virulent isolate.</title>
        <authorList>
            <person name="Baroncelli R."/>
        </authorList>
    </citation>
    <scope>NUCLEOTIDE SEQUENCE [LARGE SCALE GENOMIC DNA]</scope>
    <source>
        <strain evidence="4">7/96</strain>
    </source>
</reference>
<feature type="domain" description="NmrA-like" evidence="3">
    <location>
        <begin position="8"/>
        <end position="311"/>
    </location>
</feature>
<dbReference type="OrthoDB" id="3358371at2759"/>
<dbReference type="AlphaFoldDB" id="A0A2P5HIZ8"/>
<protein>
    <recommendedName>
        <fullName evidence="3">NmrA-like domain-containing protein</fullName>
    </recommendedName>
</protein>
<sequence>MSIPTRPKLVVVVGATGNQGGSVARRFLRQGPDQFRVRGLTRDPSSGPARELAAQGAEVVGADLNDLESLKEVFKGANIIFSVTNYWELFFPHRIDGSRQQAKALGLGGVREYAGRVELAQGRNIADAAAAATADSLDANGFFASTLSHAGRCSGGRFEELYHFDAKAEVFPHYVKGKHPRLASKMSCVQTGYFMTSHRILPESYFAKMEDGSFEMRFCTDPGKLVPHLDPAADMGNFVYAVYQSSWCGKEYMAEGTTCTFADWIAAWSEATGKPARYRQVPREVMVKACGDEDFGGEITDMFDYSSDPGYAPERLLRAEDLRKAGIDCPMTGLRDWMMKQDWSSVLSKSDVDL</sequence>
<dbReference type="EMBL" id="MAVT02001744">
    <property type="protein sequence ID" value="POS70211.1"/>
    <property type="molecule type" value="Genomic_DNA"/>
</dbReference>
<dbReference type="PANTHER" id="PTHR42748:SF26">
    <property type="entry name" value="NMRA-LIKE DOMAIN-CONTAINING PROTEIN"/>
    <property type="match status" value="1"/>
</dbReference>
<proteinExistence type="inferred from homology"/>
<evidence type="ECO:0000313" key="5">
    <source>
        <dbReference type="Proteomes" id="UP000094444"/>
    </source>
</evidence>